<feature type="non-terminal residue" evidence="2">
    <location>
        <position position="56"/>
    </location>
</feature>
<proteinExistence type="predicted"/>
<gene>
    <name evidence="2" type="ORF">M9458_011103</name>
</gene>
<evidence type="ECO:0000256" key="1">
    <source>
        <dbReference type="SAM" id="MobiDB-lite"/>
    </source>
</evidence>
<reference evidence="2 3" key="1">
    <citation type="submission" date="2024-05" db="EMBL/GenBank/DDBJ databases">
        <title>Genome sequencing and assembly of Indian major carp, Cirrhinus mrigala (Hamilton, 1822).</title>
        <authorList>
            <person name="Mohindra V."/>
            <person name="Chowdhury L.M."/>
            <person name="Lal K."/>
            <person name="Jena J.K."/>
        </authorList>
    </citation>
    <scope>NUCLEOTIDE SEQUENCE [LARGE SCALE GENOMIC DNA]</scope>
    <source>
        <strain evidence="2">CM1030</strain>
        <tissue evidence="2">Blood</tissue>
    </source>
</reference>
<dbReference type="EMBL" id="JAMKFB020000005">
    <property type="protein sequence ID" value="KAL0192807.1"/>
    <property type="molecule type" value="Genomic_DNA"/>
</dbReference>
<evidence type="ECO:0000313" key="3">
    <source>
        <dbReference type="Proteomes" id="UP001529510"/>
    </source>
</evidence>
<organism evidence="2 3">
    <name type="scientific">Cirrhinus mrigala</name>
    <name type="common">Mrigala</name>
    <dbReference type="NCBI Taxonomy" id="683832"/>
    <lineage>
        <taxon>Eukaryota</taxon>
        <taxon>Metazoa</taxon>
        <taxon>Chordata</taxon>
        <taxon>Craniata</taxon>
        <taxon>Vertebrata</taxon>
        <taxon>Euteleostomi</taxon>
        <taxon>Actinopterygii</taxon>
        <taxon>Neopterygii</taxon>
        <taxon>Teleostei</taxon>
        <taxon>Ostariophysi</taxon>
        <taxon>Cypriniformes</taxon>
        <taxon>Cyprinidae</taxon>
        <taxon>Labeoninae</taxon>
        <taxon>Labeonini</taxon>
        <taxon>Cirrhinus</taxon>
    </lineage>
</organism>
<sequence>MSVLAQGLTSPDPIAVADTQLPPPREKWMKRHRHQAQNIHSSFRQIEKDRRPFCDL</sequence>
<evidence type="ECO:0000313" key="2">
    <source>
        <dbReference type="EMBL" id="KAL0192807.1"/>
    </source>
</evidence>
<dbReference type="Proteomes" id="UP001529510">
    <property type="component" value="Unassembled WGS sequence"/>
</dbReference>
<feature type="region of interest" description="Disordered" evidence="1">
    <location>
        <begin position="1"/>
        <end position="21"/>
    </location>
</feature>
<keyword evidence="3" id="KW-1185">Reference proteome</keyword>
<protein>
    <submittedName>
        <fullName evidence="2">Uncharacterized protein</fullName>
    </submittedName>
</protein>
<comment type="caution">
    <text evidence="2">The sequence shown here is derived from an EMBL/GenBank/DDBJ whole genome shotgun (WGS) entry which is preliminary data.</text>
</comment>
<dbReference type="AlphaFoldDB" id="A0ABD0R4E1"/>
<accession>A0ABD0R4E1</accession>
<name>A0ABD0R4E1_CIRMR</name>